<dbReference type="InterPro" id="IPR036961">
    <property type="entry name" value="Kinesin_motor_dom_sf"/>
</dbReference>
<accession>A0AA88VK60</accession>
<feature type="domain" description="TFIIS N-terminal" evidence="4">
    <location>
        <begin position="606"/>
        <end position="679"/>
    </location>
</feature>
<feature type="region of interest" description="Disordered" evidence="3">
    <location>
        <begin position="848"/>
        <end position="901"/>
    </location>
</feature>
<evidence type="ECO:0000313" key="6">
    <source>
        <dbReference type="Proteomes" id="UP001188597"/>
    </source>
</evidence>
<dbReference type="SUPFAM" id="SSF47676">
    <property type="entry name" value="Conserved domain common to transcription factors TFIIS, elongin A, CRSP70"/>
    <property type="match status" value="1"/>
</dbReference>
<feature type="compositionally biased region" description="Basic and acidic residues" evidence="3">
    <location>
        <begin position="1082"/>
        <end position="1094"/>
    </location>
</feature>
<keyword evidence="6" id="KW-1185">Reference proteome</keyword>
<reference evidence="5" key="1">
    <citation type="submission" date="2022-12" db="EMBL/GenBank/DDBJ databases">
        <title>Draft genome assemblies for two species of Escallonia (Escalloniales).</title>
        <authorList>
            <person name="Chanderbali A."/>
            <person name="Dervinis C."/>
            <person name="Anghel I."/>
            <person name="Soltis D."/>
            <person name="Soltis P."/>
            <person name="Zapata F."/>
        </authorList>
    </citation>
    <scope>NUCLEOTIDE SEQUENCE</scope>
    <source>
        <strain evidence="5">UCBG64.0493</strain>
        <tissue evidence="5">Leaf</tissue>
    </source>
</reference>
<evidence type="ECO:0000313" key="5">
    <source>
        <dbReference type="EMBL" id="KAK3007715.1"/>
    </source>
</evidence>
<feature type="compositionally biased region" description="Polar residues" evidence="3">
    <location>
        <begin position="936"/>
        <end position="948"/>
    </location>
</feature>
<evidence type="ECO:0000256" key="2">
    <source>
        <dbReference type="SAM" id="Coils"/>
    </source>
</evidence>
<evidence type="ECO:0000256" key="1">
    <source>
        <dbReference type="PROSITE-ProRule" id="PRU00649"/>
    </source>
</evidence>
<dbReference type="SUPFAM" id="SSF52540">
    <property type="entry name" value="P-loop containing nucleoside triphosphate hydrolases"/>
    <property type="match status" value="1"/>
</dbReference>
<feature type="region of interest" description="Disordered" evidence="3">
    <location>
        <begin position="1119"/>
        <end position="1141"/>
    </location>
</feature>
<gene>
    <name evidence="5" type="ORF">RJ639_015060</name>
</gene>
<dbReference type="Gene3D" id="1.20.930.10">
    <property type="entry name" value="Conserved domain common to transcription factors TFIIS, elongin A, CRSP70"/>
    <property type="match status" value="1"/>
</dbReference>
<dbReference type="InterPro" id="IPR035441">
    <property type="entry name" value="TFIIS/LEDGF_dom_sf"/>
</dbReference>
<dbReference type="PANTHER" id="PTHR47292:SF1">
    <property type="entry name" value="TRANSCRIPTION ELONGATION FACTOR (TFIIS) FAMILY PROTEIN"/>
    <property type="match status" value="1"/>
</dbReference>
<dbReference type="PANTHER" id="PTHR47292">
    <property type="entry name" value="TRANSCRIPTION ELONGATION FACTOR (TFIIS) FAMILY PROTEIN-RELATED"/>
    <property type="match status" value="1"/>
</dbReference>
<feature type="compositionally biased region" description="Acidic residues" evidence="3">
    <location>
        <begin position="857"/>
        <end position="870"/>
    </location>
</feature>
<feature type="region of interest" description="Disordered" evidence="3">
    <location>
        <begin position="386"/>
        <end position="410"/>
    </location>
</feature>
<feature type="region of interest" description="Disordered" evidence="3">
    <location>
        <begin position="916"/>
        <end position="978"/>
    </location>
</feature>
<comment type="caution">
    <text evidence="5">The sequence shown here is derived from an EMBL/GenBank/DDBJ whole genome shotgun (WGS) entry which is preliminary data.</text>
</comment>
<feature type="region of interest" description="Disordered" evidence="3">
    <location>
        <begin position="1171"/>
        <end position="1196"/>
    </location>
</feature>
<keyword evidence="1" id="KW-0539">Nucleus</keyword>
<dbReference type="Gene3D" id="3.40.850.10">
    <property type="entry name" value="Kinesin motor domain"/>
    <property type="match status" value="1"/>
</dbReference>
<feature type="compositionally biased region" description="Polar residues" evidence="3">
    <location>
        <begin position="1121"/>
        <end position="1136"/>
    </location>
</feature>
<comment type="subcellular location">
    <subcellularLocation>
        <location evidence="1">Nucleus</location>
    </subcellularLocation>
</comment>
<feature type="region of interest" description="Disordered" evidence="3">
    <location>
        <begin position="1388"/>
        <end position="1431"/>
    </location>
</feature>
<dbReference type="EMBL" id="JAVXUP010001834">
    <property type="protein sequence ID" value="KAK3007715.1"/>
    <property type="molecule type" value="Genomic_DNA"/>
</dbReference>
<dbReference type="GO" id="GO:0005634">
    <property type="term" value="C:nucleus"/>
    <property type="evidence" value="ECO:0007669"/>
    <property type="project" value="UniProtKB-SubCell"/>
</dbReference>
<feature type="compositionally biased region" description="Low complexity" evidence="3">
    <location>
        <begin position="1177"/>
        <end position="1190"/>
    </location>
</feature>
<name>A0AA88VK60_9ASTE</name>
<dbReference type="PROSITE" id="PS51319">
    <property type="entry name" value="TFIIS_N"/>
    <property type="match status" value="1"/>
</dbReference>
<sequence length="1431" mass="156266">MIKTLTSSAGDGKSFSPVTEWWLLLSDTAGTDGFTVVCRLGLRLRLEGAFLTIVDLAGAEREKRTGNQGARLLESNFINNTSMVFGLCLRLTRYLRDYLEGKKRMTLILTVKPGEEDYLDASFLLRQASPFMKIKFSNVEEPSNAKGNKRRFQTLSRAEQLKKMKYSSFEDGTLDNSQTNEGKSDGDDQLEKEGEFITSFACFQAVVTLEQIEEVSATKSLVQSLKMNLEVNGDLPLKKDDTELAKRDRKNQILQGFAKALWNVLKQWKKKLEVAESEIHCLRESLTTEKARSSELENELNDSQFRGTYGNEFSAEVSPADVRESLTIQKARSSELENGPNVDSFASEQVVESETCCLRESLTIEKASASELEYEVNALESCFSNGKDVSPEHSPGELDESREHGFSEFGSQPTKACEVAESEIHRLRESLTFEKACSSELENELNDLKSPGSCGEKVSVEAAPVNMYRCRVDGLAEWGSYQPFNAHKILDLLQVDSGSLYGFELSCKRNGDEGNFILEVLTGTGIMTLEDFFTLTEMKDGLTATARVKELVTVMLKDKDIVMKNVGDTTRQWSTVASSIAATENKDCLDLFIQLDGLWFINWWLKEAQKFGNGTGDRFVEESIMALLRALEKLDIDSKKSISSGIWMTVENLLGHGSCRVQDRARALFDSWKQDGDSDSVPQDIEKVEACCDGRTILADRAEENGCSEISLCRGNEENNVEPERLDDAPIQKPEKTLDHAIIKGGTPDHVEPVTDNLAANDHSLVDSLEVRKEGSVQGKLGSELGEHTDDVKQKLKASPLENTAISSSAEVSKAPDCAMVPDLKEVIDAKDEDLHTVDSPLANLRTDVCEGKSGMDDEAASEVEEDSGNDSDYYRPVVSPNDPDVVDKRSDTDNDYSMVDPLEVARQVAIEVEREVDCREPSCSSSEKILGGGTRQPNSPDSTNGRENQPAEVLIEEASTGPNLTVKASPVEEPFGGAENQAAERGNVMTNELESSQVTEAAQEPEANANRGFCGFDLNEEVCSEELDCTMNSMSTPISVVSASRAAAATELPAAPLQFEGTLGWKGSAATSAFRPASPRRIPEVDKTRSSKQRQDYLDIDLNVAEAVDDKIADLMSGRQVPTSSGLPSGESSVEASPRRSDRLDLDLNLVGDGGDAPSDWRIERRLFRHGNGHQSPSPSSSSSSMHPSLRNFDLNDQPSSLDHLYLGKSSQNLYASGGRRPDDSVISIMGARVGVRQNDIVPQTLPILNGRFSDPAVDATSARLGGILGMGSAMPYAHSPVYGYNGLTPGPSLPFTPTMYVPGGPISYMVDARGAPVGPQILGPASAFPPPFAQPPFIMSMSDALSGSNGAGPLRHNFDLNSGLMMEGGNREAASLRQLFNPGQVISLDDHMRANSQPSSSSGGGRRKEPDGGWEPYQSNVKRLHPPWN</sequence>
<dbReference type="Pfam" id="PF08711">
    <property type="entry name" value="Med26"/>
    <property type="match status" value="1"/>
</dbReference>
<dbReference type="InterPro" id="IPR027417">
    <property type="entry name" value="P-loop_NTPase"/>
</dbReference>
<protein>
    <recommendedName>
        <fullName evidence="4">TFIIS N-terminal domain-containing protein</fullName>
    </recommendedName>
</protein>
<feature type="region of interest" description="Disordered" evidence="3">
    <location>
        <begin position="170"/>
        <end position="189"/>
    </location>
</feature>
<proteinExistence type="predicted"/>
<evidence type="ECO:0000259" key="4">
    <source>
        <dbReference type="PROSITE" id="PS51319"/>
    </source>
</evidence>
<feature type="compositionally biased region" description="Basic and acidic residues" evidence="3">
    <location>
        <begin position="389"/>
        <end position="406"/>
    </location>
</feature>
<dbReference type="InterPro" id="IPR017923">
    <property type="entry name" value="TFIIS_N"/>
</dbReference>
<keyword evidence="2" id="KW-0175">Coiled coil</keyword>
<organism evidence="5 6">
    <name type="scientific">Escallonia herrerae</name>
    <dbReference type="NCBI Taxonomy" id="1293975"/>
    <lineage>
        <taxon>Eukaryota</taxon>
        <taxon>Viridiplantae</taxon>
        <taxon>Streptophyta</taxon>
        <taxon>Embryophyta</taxon>
        <taxon>Tracheophyta</taxon>
        <taxon>Spermatophyta</taxon>
        <taxon>Magnoliopsida</taxon>
        <taxon>eudicotyledons</taxon>
        <taxon>Gunneridae</taxon>
        <taxon>Pentapetalae</taxon>
        <taxon>asterids</taxon>
        <taxon>campanulids</taxon>
        <taxon>Escalloniales</taxon>
        <taxon>Escalloniaceae</taxon>
        <taxon>Escallonia</taxon>
    </lineage>
</organism>
<feature type="region of interest" description="Disordered" evidence="3">
    <location>
        <begin position="1070"/>
        <end position="1094"/>
    </location>
</feature>
<evidence type="ECO:0000256" key="3">
    <source>
        <dbReference type="SAM" id="MobiDB-lite"/>
    </source>
</evidence>
<feature type="coiled-coil region" evidence="2">
    <location>
        <begin position="265"/>
        <end position="299"/>
    </location>
</feature>
<dbReference type="Proteomes" id="UP001188597">
    <property type="component" value="Unassembled WGS sequence"/>
</dbReference>